<evidence type="ECO:0000256" key="1">
    <source>
        <dbReference type="ARBA" id="ARBA00022741"/>
    </source>
</evidence>
<protein>
    <submittedName>
        <fullName evidence="3">Uncharacterized protein</fullName>
    </submittedName>
</protein>
<evidence type="ECO:0000313" key="4">
    <source>
        <dbReference type="Proteomes" id="UP001470230"/>
    </source>
</evidence>
<proteinExistence type="predicted"/>
<dbReference type="SMART" id="SM00176">
    <property type="entry name" value="RAN"/>
    <property type="match status" value="1"/>
</dbReference>
<organism evidence="3 4">
    <name type="scientific">Tritrichomonas musculus</name>
    <dbReference type="NCBI Taxonomy" id="1915356"/>
    <lineage>
        <taxon>Eukaryota</taxon>
        <taxon>Metamonada</taxon>
        <taxon>Parabasalia</taxon>
        <taxon>Tritrichomonadida</taxon>
        <taxon>Tritrichomonadidae</taxon>
        <taxon>Tritrichomonas</taxon>
    </lineage>
</organism>
<keyword evidence="2" id="KW-0342">GTP-binding</keyword>
<keyword evidence="1" id="KW-0547">Nucleotide-binding</keyword>
<name>A0ABR2LC32_9EUKA</name>
<dbReference type="InterPro" id="IPR005225">
    <property type="entry name" value="Small_GTP-bd"/>
</dbReference>
<dbReference type="PROSITE" id="PS51419">
    <property type="entry name" value="RAB"/>
    <property type="match status" value="1"/>
</dbReference>
<dbReference type="Gene3D" id="3.40.50.300">
    <property type="entry name" value="P-loop containing nucleotide triphosphate hydrolases"/>
    <property type="match status" value="1"/>
</dbReference>
<evidence type="ECO:0000256" key="2">
    <source>
        <dbReference type="ARBA" id="ARBA00023134"/>
    </source>
</evidence>
<dbReference type="InterPro" id="IPR050227">
    <property type="entry name" value="Rab"/>
</dbReference>
<sequence length="210" mass="22975">MSGDFDLLYKVLIIGDSSVGKSCLLLQFSDQTFSDNYVSTIGVDFKIRTIDVNGRQIKLQIWDTAGQERFQSITANYYHGSHAIAIVYDITSRQSFENVRKWITEVDRLANPQVCKLLVGNKADLQDKREVSKEDGQSLADGLGIPFMETSAKTAYNVKDMFMSMCLAIQNRQGRSGFNGNAGNNGSVQGRKIAGIPVNGNGGNNGLCGC</sequence>
<dbReference type="SMART" id="SM00173">
    <property type="entry name" value="RAS"/>
    <property type="match status" value="1"/>
</dbReference>
<dbReference type="SUPFAM" id="SSF52540">
    <property type="entry name" value="P-loop containing nucleoside triphosphate hydrolases"/>
    <property type="match status" value="1"/>
</dbReference>
<accession>A0ABR2LC32</accession>
<dbReference type="SMART" id="SM00175">
    <property type="entry name" value="RAB"/>
    <property type="match status" value="1"/>
</dbReference>
<dbReference type="PROSITE" id="PS51421">
    <property type="entry name" value="RAS"/>
    <property type="match status" value="1"/>
</dbReference>
<dbReference type="NCBIfam" id="TIGR00231">
    <property type="entry name" value="small_GTP"/>
    <property type="match status" value="1"/>
</dbReference>
<evidence type="ECO:0000313" key="3">
    <source>
        <dbReference type="EMBL" id="KAK8899975.1"/>
    </source>
</evidence>
<dbReference type="EMBL" id="JAPFFF010000001">
    <property type="protein sequence ID" value="KAK8899975.1"/>
    <property type="molecule type" value="Genomic_DNA"/>
</dbReference>
<comment type="caution">
    <text evidence="3">The sequence shown here is derived from an EMBL/GenBank/DDBJ whole genome shotgun (WGS) entry which is preliminary data.</text>
</comment>
<dbReference type="InterPro" id="IPR001806">
    <property type="entry name" value="Small_GTPase"/>
</dbReference>
<dbReference type="Proteomes" id="UP001470230">
    <property type="component" value="Unassembled WGS sequence"/>
</dbReference>
<reference evidence="3 4" key="1">
    <citation type="submission" date="2024-04" db="EMBL/GenBank/DDBJ databases">
        <title>Tritrichomonas musculus Genome.</title>
        <authorList>
            <person name="Alves-Ferreira E."/>
            <person name="Grigg M."/>
            <person name="Lorenzi H."/>
            <person name="Galac M."/>
        </authorList>
    </citation>
    <scope>NUCLEOTIDE SEQUENCE [LARGE SCALE GENOMIC DNA]</scope>
    <source>
        <strain evidence="3 4">EAF2021</strain>
    </source>
</reference>
<keyword evidence="4" id="KW-1185">Reference proteome</keyword>
<gene>
    <name evidence="3" type="ORF">M9Y10_002298</name>
</gene>
<dbReference type="SMART" id="SM00174">
    <property type="entry name" value="RHO"/>
    <property type="match status" value="1"/>
</dbReference>
<dbReference type="PANTHER" id="PTHR47977">
    <property type="entry name" value="RAS-RELATED PROTEIN RAB"/>
    <property type="match status" value="1"/>
</dbReference>
<dbReference type="InterPro" id="IPR027417">
    <property type="entry name" value="P-loop_NTPase"/>
</dbReference>
<dbReference type="Pfam" id="PF00071">
    <property type="entry name" value="Ras"/>
    <property type="match status" value="1"/>
</dbReference>
<dbReference type="PRINTS" id="PR00449">
    <property type="entry name" value="RASTRNSFRMNG"/>
</dbReference>
<dbReference type="PROSITE" id="PS51420">
    <property type="entry name" value="RHO"/>
    <property type="match status" value="1"/>
</dbReference>